<dbReference type="Proteomes" id="UP000735302">
    <property type="component" value="Unassembled WGS sequence"/>
</dbReference>
<keyword evidence="2" id="KW-1185">Reference proteome</keyword>
<evidence type="ECO:0000313" key="1">
    <source>
        <dbReference type="EMBL" id="GFO17753.1"/>
    </source>
</evidence>
<feature type="non-terminal residue" evidence="1">
    <location>
        <position position="154"/>
    </location>
</feature>
<gene>
    <name evidence="1" type="ORF">PoB_004425800</name>
</gene>
<dbReference type="EMBL" id="BLXT01004872">
    <property type="protein sequence ID" value="GFO17753.1"/>
    <property type="molecule type" value="Genomic_DNA"/>
</dbReference>
<comment type="caution">
    <text evidence="1">The sequence shown here is derived from an EMBL/GenBank/DDBJ whole genome shotgun (WGS) entry which is preliminary data.</text>
</comment>
<evidence type="ECO:0000313" key="2">
    <source>
        <dbReference type="Proteomes" id="UP000735302"/>
    </source>
</evidence>
<name>A0AAV4BDW1_9GAST</name>
<accession>A0AAV4BDW1</accession>
<protein>
    <submittedName>
        <fullName evidence="1">Uncharacterized protein</fullName>
    </submittedName>
</protein>
<proteinExistence type="predicted"/>
<reference evidence="1 2" key="1">
    <citation type="journal article" date="2021" name="Elife">
        <title>Chloroplast acquisition without the gene transfer in kleptoplastic sea slugs, Plakobranchus ocellatus.</title>
        <authorList>
            <person name="Maeda T."/>
            <person name="Takahashi S."/>
            <person name="Yoshida T."/>
            <person name="Shimamura S."/>
            <person name="Takaki Y."/>
            <person name="Nagai Y."/>
            <person name="Toyoda A."/>
            <person name="Suzuki Y."/>
            <person name="Arimoto A."/>
            <person name="Ishii H."/>
            <person name="Satoh N."/>
            <person name="Nishiyama T."/>
            <person name="Hasebe M."/>
            <person name="Maruyama T."/>
            <person name="Minagawa J."/>
            <person name="Obokata J."/>
            <person name="Shigenobu S."/>
        </authorList>
    </citation>
    <scope>NUCLEOTIDE SEQUENCE [LARGE SCALE GENOMIC DNA]</scope>
</reference>
<sequence length="154" mass="18095">MHRTPLESHWRLFEPILKSDRYNLAYTYVEKGIRKQELACLSTNTFTVRRQKDINTLRYIHQRRRMSRQTNVSSTFKPLVIAWEVKDKETERHGKSLVMVFTPLGAERERDGTITVSHLFRSARSSYEKGTPSSLTNTVYLIVHTNDCSREALY</sequence>
<organism evidence="1 2">
    <name type="scientific">Plakobranchus ocellatus</name>
    <dbReference type="NCBI Taxonomy" id="259542"/>
    <lineage>
        <taxon>Eukaryota</taxon>
        <taxon>Metazoa</taxon>
        <taxon>Spiralia</taxon>
        <taxon>Lophotrochozoa</taxon>
        <taxon>Mollusca</taxon>
        <taxon>Gastropoda</taxon>
        <taxon>Heterobranchia</taxon>
        <taxon>Euthyneura</taxon>
        <taxon>Panpulmonata</taxon>
        <taxon>Sacoglossa</taxon>
        <taxon>Placobranchoidea</taxon>
        <taxon>Plakobranchidae</taxon>
        <taxon>Plakobranchus</taxon>
    </lineage>
</organism>
<dbReference type="AlphaFoldDB" id="A0AAV4BDW1"/>